<name>A0A2G9SD85_AQUCT</name>
<sequence>MRLCEMHFALTRQVHCGSQCRYDFQCVQWHPHATSVFFLVRVVAAVGTGVDLQREPPT</sequence>
<dbReference type="Proteomes" id="UP000228934">
    <property type="component" value="Unassembled WGS sequence"/>
</dbReference>
<evidence type="ECO:0000313" key="1">
    <source>
        <dbReference type="EMBL" id="PIO38035.1"/>
    </source>
</evidence>
<gene>
    <name evidence="1" type="ORF">AB205_0002900</name>
</gene>
<evidence type="ECO:0000313" key="2">
    <source>
        <dbReference type="Proteomes" id="UP000228934"/>
    </source>
</evidence>
<organism evidence="1 2">
    <name type="scientific">Aquarana catesbeiana</name>
    <name type="common">American bullfrog</name>
    <name type="synonym">Rana catesbeiana</name>
    <dbReference type="NCBI Taxonomy" id="8400"/>
    <lineage>
        <taxon>Eukaryota</taxon>
        <taxon>Metazoa</taxon>
        <taxon>Chordata</taxon>
        <taxon>Craniata</taxon>
        <taxon>Vertebrata</taxon>
        <taxon>Euteleostomi</taxon>
        <taxon>Amphibia</taxon>
        <taxon>Batrachia</taxon>
        <taxon>Anura</taxon>
        <taxon>Neobatrachia</taxon>
        <taxon>Ranoidea</taxon>
        <taxon>Ranidae</taxon>
        <taxon>Aquarana</taxon>
    </lineage>
</organism>
<dbReference type="EMBL" id="KV924693">
    <property type="protein sequence ID" value="PIO38035.1"/>
    <property type="molecule type" value="Genomic_DNA"/>
</dbReference>
<keyword evidence="2" id="KW-1185">Reference proteome</keyword>
<protein>
    <submittedName>
        <fullName evidence="1">Uncharacterized protein</fullName>
    </submittedName>
</protein>
<reference evidence="2" key="1">
    <citation type="journal article" date="2017" name="Nat. Commun.">
        <title>The North American bullfrog draft genome provides insight into hormonal regulation of long noncoding RNA.</title>
        <authorList>
            <person name="Hammond S.A."/>
            <person name="Warren R.L."/>
            <person name="Vandervalk B.P."/>
            <person name="Kucuk E."/>
            <person name="Khan H."/>
            <person name="Gibb E.A."/>
            <person name="Pandoh P."/>
            <person name="Kirk H."/>
            <person name="Zhao Y."/>
            <person name="Jones M."/>
            <person name="Mungall A.J."/>
            <person name="Coope R."/>
            <person name="Pleasance S."/>
            <person name="Moore R.A."/>
            <person name="Holt R.A."/>
            <person name="Round J.M."/>
            <person name="Ohora S."/>
            <person name="Walle B.V."/>
            <person name="Veldhoen N."/>
            <person name="Helbing C.C."/>
            <person name="Birol I."/>
        </authorList>
    </citation>
    <scope>NUCLEOTIDE SEQUENCE [LARGE SCALE GENOMIC DNA]</scope>
</reference>
<dbReference type="AlphaFoldDB" id="A0A2G9SD85"/>
<accession>A0A2G9SD85</accession>
<proteinExistence type="predicted"/>